<organism evidence="1 2">
    <name type="scientific">Papilio machaon</name>
    <name type="common">Old World swallowtail butterfly</name>
    <dbReference type="NCBI Taxonomy" id="76193"/>
    <lineage>
        <taxon>Eukaryota</taxon>
        <taxon>Metazoa</taxon>
        <taxon>Ecdysozoa</taxon>
        <taxon>Arthropoda</taxon>
        <taxon>Hexapoda</taxon>
        <taxon>Insecta</taxon>
        <taxon>Pterygota</taxon>
        <taxon>Neoptera</taxon>
        <taxon>Endopterygota</taxon>
        <taxon>Lepidoptera</taxon>
        <taxon>Glossata</taxon>
        <taxon>Ditrysia</taxon>
        <taxon>Papilionoidea</taxon>
        <taxon>Papilionidae</taxon>
        <taxon>Papilioninae</taxon>
        <taxon>Papilio</taxon>
    </lineage>
</organism>
<evidence type="ECO:0000313" key="2">
    <source>
        <dbReference type="Proteomes" id="UP000053240"/>
    </source>
</evidence>
<dbReference type="EMBL" id="KQ460971">
    <property type="protein sequence ID" value="KPJ10120.1"/>
    <property type="molecule type" value="Genomic_DNA"/>
</dbReference>
<dbReference type="InParanoid" id="A0A0N1INU0"/>
<dbReference type="AlphaFoldDB" id="A0A0N1INU0"/>
<gene>
    <name evidence="1" type="ORF">RR48_02082</name>
</gene>
<reference evidence="1 2" key="1">
    <citation type="journal article" date="2015" name="Nat. Commun.">
        <title>Outbred genome sequencing and CRISPR/Cas9 gene editing in butterflies.</title>
        <authorList>
            <person name="Li X."/>
            <person name="Fan D."/>
            <person name="Zhang W."/>
            <person name="Liu G."/>
            <person name="Zhang L."/>
            <person name="Zhao L."/>
            <person name="Fang X."/>
            <person name="Chen L."/>
            <person name="Dong Y."/>
            <person name="Chen Y."/>
            <person name="Ding Y."/>
            <person name="Zhao R."/>
            <person name="Feng M."/>
            <person name="Zhu Y."/>
            <person name="Feng Y."/>
            <person name="Jiang X."/>
            <person name="Zhu D."/>
            <person name="Xiang H."/>
            <person name="Feng X."/>
            <person name="Li S."/>
            <person name="Wang J."/>
            <person name="Zhang G."/>
            <person name="Kronforst M.R."/>
            <person name="Wang W."/>
        </authorList>
    </citation>
    <scope>NUCLEOTIDE SEQUENCE [LARGE SCALE GENOMIC DNA]</scope>
    <source>
        <strain evidence="1">Ya'a_city_454_Pm</strain>
        <tissue evidence="1">Whole body</tissue>
    </source>
</reference>
<keyword evidence="2" id="KW-1185">Reference proteome</keyword>
<name>A0A0N1INU0_PAPMA</name>
<dbReference type="Proteomes" id="UP000053240">
    <property type="component" value="Unassembled WGS sequence"/>
</dbReference>
<evidence type="ECO:0000313" key="1">
    <source>
        <dbReference type="EMBL" id="KPJ10120.1"/>
    </source>
</evidence>
<protein>
    <submittedName>
        <fullName evidence="1">Uncharacterized protein</fullName>
    </submittedName>
</protein>
<sequence length="42" mass="4915">MKIFDKETVSEELKKLIGRAGDDEIMNYDIDDIELRNDLSKL</sequence>
<proteinExistence type="predicted"/>
<accession>A0A0N1INU0</accession>